<dbReference type="AlphaFoldDB" id="A0A139AAT9"/>
<evidence type="ECO:0000313" key="3">
    <source>
        <dbReference type="Proteomes" id="UP000070544"/>
    </source>
</evidence>
<keyword evidence="3" id="KW-1185">Reference proteome</keyword>
<dbReference type="EMBL" id="KQ965775">
    <property type="protein sequence ID" value="KXS13769.1"/>
    <property type="molecule type" value="Genomic_DNA"/>
</dbReference>
<organism evidence="2 3">
    <name type="scientific">Gonapodya prolifera (strain JEL478)</name>
    <name type="common">Monoblepharis prolifera</name>
    <dbReference type="NCBI Taxonomy" id="1344416"/>
    <lineage>
        <taxon>Eukaryota</taxon>
        <taxon>Fungi</taxon>
        <taxon>Fungi incertae sedis</taxon>
        <taxon>Chytridiomycota</taxon>
        <taxon>Chytridiomycota incertae sedis</taxon>
        <taxon>Monoblepharidomycetes</taxon>
        <taxon>Monoblepharidales</taxon>
        <taxon>Gonapodyaceae</taxon>
        <taxon>Gonapodya</taxon>
    </lineage>
</organism>
<reference evidence="2 3" key="1">
    <citation type="journal article" date="2015" name="Genome Biol. Evol.">
        <title>Phylogenomic analyses indicate that early fungi evolved digesting cell walls of algal ancestors of land plants.</title>
        <authorList>
            <person name="Chang Y."/>
            <person name="Wang S."/>
            <person name="Sekimoto S."/>
            <person name="Aerts A.L."/>
            <person name="Choi C."/>
            <person name="Clum A."/>
            <person name="LaButti K.M."/>
            <person name="Lindquist E.A."/>
            <person name="Yee Ngan C."/>
            <person name="Ohm R.A."/>
            <person name="Salamov A.A."/>
            <person name="Grigoriev I.V."/>
            <person name="Spatafora J.W."/>
            <person name="Berbee M.L."/>
        </authorList>
    </citation>
    <scope>NUCLEOTIDE SEQUENCE [LARGE SCALE GENOMIC DNA]</scope>
    <source>
        <strain evidence="2 3">JEL478</strain>
    </source>
</reference>
<name>A0A139AAT9_GONPJ</name>
<dbReference type="Proteomes" id="UP000070544">
    <property type="component" value="Unassembled WGS sequence"/>
</dbReference>
<gene>
    <name evidence="2" type="ORF">M427DRAFT_363490</name>
</gene>
<protein>
    <submittedName>
        <fullName evidence="2">Uncharacterized protein</fullName>
    </submittedName>
</protein>
<evidence type="ECO:0000256" key="1">
    <source>
        <dbReference type="SAM" id="MobiDB-lite"/>
    </source>
</evidence>
<accession>A0A139AAT9</accession>
<sequence>MKTSKMAAEDWTHARSAIAPQHHHPHAKALLRHHPFLHNEIARSNRPYRVKSQGLHRLGPGTSKLCHRSVLYIHSRSLEYMHFL</sequence>
<feature type="region of interest" description="Disordered" evidence="1">
    <location>
        <begin position="1"/>
        <end position="28"/>
    </location>
</feature>
<proteinExistence type="predicted"/>
<evidence type="ECO:0000313" key="2">
    <source>
        <dbReference type="EMBL" id="KXS13769.1"/>
    </source>
</evidence>